<accession>A0A1I7TXE6</accession>
<dbReference type="PROSITE" id="PS50097">
    <property type="entry name" value="BTB"/>
    <property type="match status" value="1"/>
</dbReference>
<dbReference type="PANTHER" id="PTHR11145:SF19">
    <property type="entry name" value="BTB DOMAIN-CONTAINING PROTEIN-RELATED"/>
    <property type="match status" value="1"/>
</dbReference>
<dbReference type="InterPro" id="IPR045068">
    <property type="entry name" value="BACURD1-3"/>
</dbReference>
<dbReference type="SUPFAM" id="SSF54695">
    <property type="entry name" value="POZ domain"/>
    <property type="match status" value="1"/>
</dbReference>
<dbReference type="Pfam" id="PF02214">
    <property type="entry name" value="BTB_2"/>
    <property type="match status" value="1"/>
</dbReference>
<dbReference type="GO" id="GO:0051260">
    <property type="term" value="P:protein homooligomerization"/>
    <property type="evidence" value="ECO:0007669"/>
    <property type="project" value="InterPro"/>
</dbReference>
<dbReference type="eggNOG" id="KOG2716">
    <property type="taxonomic scope" value="Eukaryota"/>
</dbReference>
<dbReference type="InterPro" id="IPR011333">
    <property type="entry name" value="SKP1/BTB/POZ_sf"/>
</dbReference>
<evidence type="ECO:0000313" key="3">
    <source>
        <dbReference type="WBParaSite" id="Csp11.Scaffold629.g12755.t1"/>
    </source>
</evidence>
<dbReference type="CDD" id="cd18316">
    <property type="entry name" value="BTB_POZ_KCTD-like"/>
    <property type="match status" value="1"/>
</dbReference>
<organism evidence="2 3">
    <name type="scientific">Caenorhabditis tropicalis</name>
    <dbReference type="NCBI Taxonomy" id="1561998"/>
    <lineage>
        <taxon>Eukaryota</taxon>
        <taxon>Metazoa</taxon>
        <taxon>Ecdysozoa</taxon>
        <taxon>Nematoda</taxon>
        <taxon>Chromadorea</taxon>
        <taxon>Rhabditida</taxon>
        <taxon>Rhabditina</taxon>
        <taxon>Rhabditomorpha</taxon>
        <taxon>Rhabditoidea</taxon>
        <taxon>Rhabditidae</taxon>
        <taxon>Peloderinae</taxon>
        <taxon>Caenorhabditis</taxon>
    </lineage>
</organism>
<evidence type="ECO:0000259" key="1">
    <source>
        <dbReference type="PROSITE" id="PS50097"/>
    </source>
</evidence>
<feature type="domain" description="BTB" evidence="1">
    <location>
        <begin position="4"/>
        <end position="74"/>
    </location>
</feature>
<dbReference type="Proteomes" id="UP000095282">
    <property type="component" value="Unplaced"/>
</dbReference>
<dbReference type="STRING" id="1561998.A0A1I7TXE6"/>
<protein>
    <submittedName>
        <fullName evidence="3">BTB domain-containing protein</fullName>
    </submittedName>
</protein>
<name>A0A1I7TXE6_9PELO</name>
<sequence length="166" mass="19432">MASQNAIIKLNVGGEVFKTTKSTLKKFDGFLKTLVETSIPVVRDADGCYIIQRNSKHFALILNYLRYGSIRLPGDYHTLKAISEEADYYLLFELRAMCDKKKHVVKKTLNIHKPKIRRSLPLFERQLRASIAALMRTCRMEMRRESERTRWEQSFVLRQAQHRVSN</sequence>
<dbReference type="WBParaSite" id="Csp11.Scaffold629.g12755.t1">
    <property type="protein sequence ID" value="Csp11.Scaffold629.g12755.t1"/>
    <property type="gene ID" value="Csp11.Scaffold629.g12755"/>
</dbReference>
<dbReference type="SMART" id="SM00225">
    <property type="entry name" value="BTB"/>
    <property type="match status" value="1"/>
</dbReference>
<proteinExistence type="predicted"/>
<dbReference type="Gene3D" id="3.30.710.10">
    <property type="entry name" value="Potassium Channel Kv1.1, Chain A"/>
    <property type="match status" value="1"/>
</dbReference>
<reference evidence="3" key="1">
    <citation type="submission" date="2016-11" db="UniProtKB">
        <authorList>
            <consortium name="WormBaseParasite"/>
        </authorList>
    </citation>
    <scope>IDENTIFICATION</scope>
</reference>
<dbReference type="InterPro" id="IPR000210">
    <property type="entry name" value="BTB/POZ_dom"/>
</dbReference>
<keyword evidence="2" id="KW-1185">Reference proteome</keyword>
<dbReference type="PANTHER" id="PTHR11145">
    <property type="entry name" value="BTB/POZ DOMAIN-CONTAINING ADAPTER FOR CUL3-MEDIATED RHOA DEGRADATION PROTEIN FAMILY MEMBER"/>
    <property type="match status" value="1"/>
</dbReference>
<dbReference type="InterPro" id="IPR003131">
    <property type="entry name" value="T1-type_BTB"/>
</dbReference>
<dbReference type="AlphaFoldDB" id="A0A1I7TXE6"/>
<evidence type="ECO:0000313" key="2">
    <source>
        <dbReference type="Proteomes" id="UP000095282"/>
    </source>
</evidence>